<dbReference type="Proteomes" id="UP000228740">
    <property type="component" value="Unassembled WGS sequence"/>
</dbReference>
<dbReference type="AlphaFoldDB" id="A0A2M9C614"/>
<proteinExistence type="predicted"/>
<organism evidence="2 3">
    <name type="scientific">Chryseobacterium geocarposphaerae</name>
    <dbReference type="NCBI Taxonomy" id="1416776"/>
    <lineage>
        <taxon>Bacteria</taxon>
        <taxon>Pseudomonadati</taxon>
        <taxon>Bacteroidota</taxon>
        <taxon>Flavobacteriia</taxon>
        <taxon>Flavobacteriales</taxon>
        <taxon>Weeksellaceae</taxon>
        <taxon>Chryseobacterium group</taxon>
        <taxon>Chryseobacterium</taxon>
    </lineage>
</organism>
<feature type="transmembrane region" description="Helical" evidence="1">
    <location>
        <begin position="78"/>
        <end position="97"/>
    </location>
</feature>
<name>A0A2M9C614_9FLAO</name>
<sequence>MITFLNFKNKTLQSALLTIVFYLVYYLLSLLGEYFNKTGPCTPGLGILLLIFLPILTLILLIVNLIKYYSRNEKHLKYSILIHGLVFLSLLCVYIYISKAKI</sequence>
<reference evidence="2 3" key="1">
    <citation type="submission" date="2017-11" db="EMBL/GenBank/DDBJ databases">
        <title>Genomic Encyclopedia of Archaeal and Bacterial Type Strains, Phase II (KMG-II): From Individual Species to Whole Genera.</title>
        <authorList>
            <person name="Goeker M."/>
        </authorList>
    </citation>
    <scope>NUCLEOTIDE SEQUENCE [LARGE SCALE GENOMIC DNA]</scope>
    <source>
        <strain evidence="2 3">DSM 27617</strain>
    </source>
</reference>
<evidence type="ECO:0000256" key="1">
    <source>
        <dbReference type="SAM" id="Phobius"/>
    </source>
</evidence>
<evidence type="ECO:0000313" key="2">
    <source>
        <dbReference type="EMBL" id="PJJ66291.1"/>
    </source>
</evidence>
<keyword evidence="1" id="KW-0472">Membrane</keyword>
<feature type="transmembrane region" description="Helical" evidence="1">
    <location>
        <begin position="12"/>
        <end position="32"/>
    </location>
</feature>
<gene>
    <name evidence="2" type="ORF">CLV73_0259</name>
</gene>
<keyword evidence="1" id="KW-0812">Transmembrane</keyword>
<dbReference type="EMBL" id="PGFD01000001">
    <property type="protein sequence ID" value="PJJ66291.1"/>
    <property type="molecule type" value="Genomic_DNA"/>
</dbReference>
<protein>
    <submittedName>
        <fullName evidence="2">Uncharacterized protein</fullName>
    </submittedName>
</protein>
<accession>A0A2M9C614</accession>
<feature type="transmembrane region" description="Helical" evidence="1">
    <location>
        <begin position="44"/>
        <end position="66"/>
    </location>
</feature>
<comment type="caution">
    <text evidence="2">The sequence shown here is derived from an EMBL/GenBank/DDBJ whole genome shotgun (WGS) entry which is preliminary data.</text>
</comment>
<keyword evidence="3" id="KW-1185">Reference proteome</keyword>
<evidence type="ECO:0000313" key="3">
    <source>
        <dbReference type="Proteomes" id="UP000228740"/>
    </source>
</evidence>
<keyword evidence="1" id="KW-1133">Transmembrane helix</keyword>